<dbReference type="SMART" id="SM00194">
    <property type="entry name" value="PTPc"/>
    <property type="match status" value="2"/>
</dbReference>
<gene>
    <name evidence="10" type="ORF">CVLEPA_LOCUS28288</name>
</gene>
<evidence type="ECO:0000259" key="8">
    <source>
        <dbReference type="PROSITE" id="PS50055"/>
    </source>
</evidence>
<feature type="domain" description="Tyrosine-protein phosphatase" evidence="8">
    <location>
        <begin position="557"/>
        <end position="816"/>
    </location>
</feature>
<dbReference type="Gene3D" id="3.90.190.10">
    <property type="entry name" value="Protein tyrosine phosphatase superfamily"/>
    <property type="match status" value="2"/>
</dbReference>
<evidence type="ECO:0000259" key="9">
    <source>
        <dbReference type="PROSITE" id="PS50056"/>
    </source>
</evidence>
<dbReference type="InterPro" id="IPR000387">
    <property type="entry name" value="Tyr_Pase_dom"/>
</dbReference>
<feature type="compositionally biased region" description="Low complexity" evidence="5">
    <location>
        <begin position="138"/>
        <end position="151"/>
    </location>
</feature>
<keyword evidence="4" id="KW-0904">Protein phosphatase</keyword>
<name>A0ABP0GTB3_CLALP</name>
<dbReference type="InterPro" id="IPR050348">
    <property type="entry name" value="Protein-Tyr_Phosphatase"/>
</dbReference>
<dbReference type="PRINTS" id="PR00700">
    <property type="entry name" value="PRTYPHPHTASE"/>
</dbReference>
<feature type="chain" id="PRO_5047477852" description="protein-tyrosine-phosphatase" evidence="7">
    <location>
        <begin position="36"/>
        <end position="896"/>
    </location>
</feature>
<proteinExistence type="inferred from homology"/>
<dbReference type="Proteomes" id="UP001642483">
    <property type="component" value="Unassembled WGS sequence"/>
</dbReference>
<feature type="signal peptide" evidence="7">
    <location>
        <begin position="1"/>
        <end position="35"/>
    </location>
</feature>
<dbReference type="PROSITE" id="PS50056">
    <property type="entry name" value="TYR_PHOSPHATASE_2"/>
    <property type="match status" value="2"/>
</dbReference>
<feature type="domain" description="Tyrosine specific protein phosphatases" evidence="9">
    <location>
        <begin position="734"/>
        <end position="807"/>
    </location>
</feature>
<feature type="region of interest" description="Disordered" evidence="5">
    <location>
        <begin position="824"/>
        <end position="896"/>
    </location>
</feature>
<protein>
    <recommendedName>
        <fullName evidence="2">protein-tyrosine-phosphatase</fullName>
        <ecNumber evidence="2">3.1.3.48</ecNumber>
    </recommendedName>
</protein>
<dbReference type="PROSITE" id="PS00383">
    <property type="entry name" value="TYR_PHOSPHATASE_1"/>
    <property type="match status" value="2"/>
</dbReference>
<dbReference type="PANTHER" id="PTHR19134:SF561">
    <property type="entry name" value="PROTEIN TYROSINE PHOSPHATASE 36E, ISOFORM A"/>
    <property type="match status" value="1"/>
</dbReference>
<feature type="region of interest" description="Disordered" evidence="5">
    <location>
        <begin position="138"/>
        <end position="175"/>
    </location>
</feature>
<evidence type="ECO:0000313" key="10">
    <source>
        <dbReference type="EMBL" id="CAK8694973.1"/>
    </source>
</evidence>
<evidence type="ECO:0000256" key="7">
    <source>
        <dbReference type="SAM" id="SignalP"/>
    </source>
</evidence>
<evidence type="ECO:0000256" key="6">
    <source>
        <dbReference type="SAM" id="Phobius"/>
    </source>
</evidence>
<organism evidence="10 11">
    <name type="scientific">Clavelina lepadiformis</name>
    <name type="common">Light-bulb sea squirt</name>
    <name type="synonym">Ascidia lepadiformis</name>
    <dbReference type="NCBI Taxonomy" id="159417"/>
    <lineage>
        <taxon>Eukaryota</taxon>
        <taxon>Metazoa</taxon>
        <taxon>Chordata</taxon>
        <taxon>Tunicata</taxon>
        <taxon>Ascidiacea</taxon>
        <taxon>Aplousobranchia</taxon>
        <taxon>Clavelinidae</taxon>
        <taxon>Clavelina</taxon>
    </lineage>
</organism>
<reference evidence="10 11" key="1">
    <citation type="submission" date="2024-02" db="EMBL/GenBank/DDBJ databases">
        <authorList>
            <person name="Daric V."/>
            <person name="Darras S."/>
        </authorList>
    </citation>
    <scope>NUCLEOTIDE SEQUENCE [LARGE SCALE GENOMIC DNA]</scope>
</reference>
<dbReference type="EMBL" id="CAWYQH010000141">
    <property type="protein sequence ID" value="CAK8694973.1"/>
    <property type="molecule type" value="Genomic_DNA"/>
</dbReference>
<evidence type="ECO:0000313" key="11">
    <source>
        <dbReference type="Proteomes" id="UP001642483"/>
    </source>
</evidence>
<dbReference type="InterPro" id="IPR016130">
    <property type="entry name" value="Tyr_Pase_AS"/>
</dbReference>
<accession>A0ABP0GTB3</accession>
<keyword evidence="6" id="KW-1133">Transmembrane helix</keyword>
<feature type="compositionally biased region" description="Basic and acidic residues" evidence="5">
    <location>
        <begin position="162"/>
        <end position="175"/>
    </location>
</feature>
<comment type="caution">
    <text evidence="10">The sequence shown here is derived from an EMBL/GenBank/DDBJ whole genome shotgun (WGS) entry which is preliminary data.</text>
</comment>
<evidence type="ECO:0000256" key="5">
    <source>
        <dbReference type="SAM" id="MobiDB-lite"/>
    </source>
</evidence>
<dbReference type="InterPro" id="IPR029021">
    <property type="entry name" value="Prot-tyrosine_phosphatase-like"/>
</dbReference>
<dbReference type="CDD" id="cd00047">
    <property type="entry name" value="PTPc"/>
    <property type="match status" value="1"/>
</dbReference>
<evidence type="ECO:0000256" key="1">
    <source>
        <dbReference type="ARBA" id="ARBA00009580"/>
    </source>
</evidence>
<evidence type="ECO:0000256" key="3">
    <source>
        <dbReference type="ARBA" id="ARBA00022801"/>
    </source>
</evidence>
<dbReference type="InterPro" id="IPR003595">
    <property type="entry name" value="Tyr_Pase_cat"/>
</dbReference>
<comment type="similarity">
    <text evidence="1">Belongs to the protein-tyrosine phosphatase family.</text>
</comment>
<feature type="compositionally biased region" description="Polar residues" evidence="5">
    <location>
        <begin position="79"/>
        <end position="89"/>
    </location>
</feature>
<sequence length="896" mass="100958">MKELVMKFNSAKLTSICRNCIFVVLLSSLVLQGASDNVTTTAMSSATSKSTNSSVVTQSMVSTTRSTEGQTTTQVVVTSKPSTEATEPSTPEHAMATSTVQTTSKVLTAIMTTMSATSLSEITTQSVISVSTAASTQVTTSSTQEELTSVENTPSTDVSTTKAEENTKTTEATNSREPHIDFGGILAGALVAFAVVFIAFLLALYYYRTGKLPTCFMKNDDDRNPLNQDVSMRHTKRRSLYNKQKFVMGNMVISKEDFPAECQKKSADDNRLFRMEFLALPNDTQEKLDSQIPENRHKNRYDNILPFDHTRVVLSTKDDPHADYINANFVSGYQYEKKWIASQGPKVETFKHFWQMIWEQNTTTIIMLTRLVEQTKLKCDQYWPDFNKEISYGNYTVKSLETQERNFFNLRTFSLQYGQEAARTIQQFHYIAWPDFGVPSNASHILQFRRRINAALVPHSGPAVIHCSAGVGRTGTYIIIDAAIEQVDAEGKVDLFSFLSKIREQRMKLVQTVEQYAFAHKAIVEYLKFGVTEVTTNDFKIQVQKLGEKNHHDETHVELEFNKLVKLPLQKDYLRSGRQSLKKNRVLQIIPYDFNRVMLPLKPGIEKSDYINASYIDGFFGKQAYIATQGPLENTMEDFWLMAWENRVQNIVMLTNLEEKGHNACHLYWPCQSEENKVFGDITISFIGESKGDIEDCIIRSFTLKHARFVGDDRKLQQFHYVGWPEVGPPKEARNLFQIVSRIRSTNTADPPTIVHCSSGGGRTGVFCCLAILKEQAGSDSVVDVFGTARYLREQRPHMIQTQDQLYFCYLSMLEFIHLSQVSSPGNKSLKSSSSESSENQQATEEEELSFLNSKGDGLNAGKSNTKSDTVEPPSPITETTQFEIVNEENGQTLSD</sequence>
<feature type="compositionally biased region" description="Low complexity" evidence="5">
    <location>
        <begin position="824"/>
        <end position="843"/>
    </location>
</feature>
<dbReference type="Pfam" id="PF00102">
    <property type="entry name" value="Y_phosphatase"/>
    <property type="match status" value="2"/>
</dbReference>
<dbReference type="InterPro" id="IPR000242">
    <property type="entry name" value="PTP_cat"/>
</dbReference>
<evidence type="ECO:0000256" key="2">
    <source>
        <dbReference type="ARBA" id="ARBA00013064"/>
    </source>
</evidence>
<feature type="compositionally biased region" description="Polar residues" evidence="5">
    <location>
        <begin position="877"/>
        <end position="896"/>
    </location>
</feature>
<dbReference type="SMART" id="SM00404">
    <property type="entry name" value="PTPc_motif"/>
    <property type="match status" value="2"/>
</dbReference>
<dbReference type="EC" id="3.1.3.48" evidence="2"/>
<keyword evidence="11" id="KW-1185">Reference proteome</keyword>
<feature type="transmembrane region" description="Helical" evidence="6">
    <location>
        <begin position="182"/>
        <end position="207"/>
    </location>
</feature>
<feature type="region of interest" description="Disordered" evidence="5">
    <location>
        <begin position="79"/>
        <end position="99"/>
    </location>
</feature>
<keyword evidence="6" id="KW-0812">Transmembrane</keyword>
<keyword evidence="3" id="KW-0378">Hydrolase</keyword>
<keyword evidence="7" id="KW-0732">Signal</keyword>
<evidence type="ECO:0000256" key="4">
    <source>
        <dbReference type="ARBA" id="ARBA00022912"/>
    </source>
</evidence>
<feature type="domain" description="Tyrosine-protein phosphatase" evidence="8">
    <location>
        <begin position="273"/>
        <end position="526"/>
    </location>
</feature>
<feature type="domain" description="Tyrosine specific protein phosphatases" evidence="9">
    <location>
        <begin position="446"/>
        <end position="517"/>
    </location>
</feature>
<dbReference type="PANTHER" id="PTHR19134">
    <property type="entry name" value="RECEPTOR-TYPE TYROSINE-PROTEIN PHOSPHATASE"/>
    <property type="match status" value="1"/>
</dbReference>
<dbReference type="PROSITE" id="PS50055">
    <property type="entry name" value="TYR_PHOSPHATASE_PTP"/>
    <property type="match status" value="2"/>
</dbReference>
<keyword evidence="6" id="KW-0472">Membrane</keyword>
<dbReference type="SUPFAM" id="SSF52799">
    <property type="entry name" value="(Phosphotyrosine protein) phosphatases II"/>
    <property type="match status" value="2"/>
</dbReference>